<evidence type="ECO:0000313" key="3">
    <source>
        <dbReference type="Proteomes" id="UP000000379"/>
    </source>
</evidence>
<evidence type="ECO:0008006" key="4">
    <source>
        <dbReference type="Google" id="ProtNLM"/>
    </source>
</evidence>
<dbReference type="OrthoDB" id="63471at2"/>
<feature type="chain" id="PRO_5003094180" description="Outer membrane lipoprotein carrier protein LolA" evidence="1">
    <location>
        <begin position="30"/>
        <end position="243"/>
    </location>
</feature>
<accession>D7CQJ1</accession>
<sequence>MPHTPLRPPTARRALQGALAALLVGAASAQDLSADEVLENLEARTQALQDASFLLTGTIFDADGQEIILEVETDFIPDEELVRAYFIQPDALADNFVIVDGDTVYNYLFVTNQVTILNANDPDALGGLLPEVEDELEGGVNLTPDLGRFFSGDTWEASVEGYEESPDGPVYRLRFTNRDEGANIAYVTATILDGEWLPQSVTIVQANEAPLAELFFEDYLLDSGLDPEELRFIPPDAERIDER</sequence>
<dbReference type="HOGENOM" id="CLU_107503_0_0_0"/>
<dbReference type="EMBL" id="CP002049">
    <property type="protein sequence ID" value="ADI14975.1"/>
    <property type="molecule type" value="Genomic_DNA"/>
</dbReference>
<keyword evidence="1" id="KW-0732">Signal</keyword>
<dbReference type="Proteomes" id="UP000000379">
    <property type="component" value="Chromosome"/>
</dbReference>
<feature type="signal peptide" evidence="1">
    <location>
        <begin position="1"/>
        <end position="29"/>
    </location>
</feature>
<protein>
    <recommendedName>
        <fullName evidence="4">Outer membrane lipoprotein carrier protein LolA</fullName>
    </recommendedName>
</protein>
<dbReference type="AlphaFoldDB" id="D7CQJ1"/>
<evidence type="ECO:0000313" key="2">
    <source>
        <dbReference type="EMBL" id="ADI14975.1"/>
    </source>
</evidence>
<dbReference type="RefSeq" id="WP_013178341.1">
    <property type="nucleotide sequence ID" value="NC_014221.1"/>
</dbReference>
<dbReference type="eggNOG" id="COG2834">
    <property type="taxonomic scope" value="Bacteria"/>
</dbReference>
<evidence type="ECO:0000256" key="1">
    <source>
        <dbReference type="SAM" id="SignalP"/>
    </source>
</evidence>
<dbReference type="CDD" id="cd16324">
    <property type="entry name" value="LolA_fold-like"/>
    <property type="match status" value="1"/>
</dbReference>
<dbReference type="STRING" id="649638.Trad_1859"/>
<dbReference type="InterPro" id="IPR029046">
    <property type="entry name" value="LolA/LolB/LppX"/>
</dbReference>
<dbReference type="KEGG" id="tra:Trad_1859"/>
<organism evidence="2 3">
    <name type="scientific">Truepera radiovictrix (strain DSM 17093 / CIP 108686 / LMG 22925 / RQ-24)</name>
    <dbReference type="NCBI Taxonomy" id="649638"/>
    <lineage>
        <taxon>Bacteria</taxon>
        <taxon>Thermotogati</taxon>
        <taxon>Deinococcota</taxon>
        <taxon>Deinococci</taxon>
        <taxon>Trueperales</taxon>
        <taxon>Trueperaceae</taxon>
        <taxon>Truepera</taxon>
    </lineage>
</organism>
<dbReference type="Gene3D" id="2.50.20.10">
    <property type="entry name" value="Lipoprotein localisation LolA/LolB/LppX"/>
    <property type="match status" value="1"/>
</dbReference>
<name>D7CQJ1_TRURR</name>
<reference evidence="3" key="1">
    <citation type="submission" date="2010-05" db="EMBL/GenBank/DDBJ databases">
        <title>The complete genome of Truepera radiovictris DSM 17093.</title>
        <authorList>
            <consortium name="US DOE Joint Genome Institute (JGI-PGF)"/>
            <person name="Lucas S."/>
            <person name="Copeland A."/>
            <person name="Lapidus A."/>
            <person name="Glavina del Rio T."/>
            <person name="Dalin E."/>
            <person name="Tice H."/>
            <person name="Bruce D."/>
            <person name="Goodwin L."/>
            <person name="Pitluck S."/>
            <person name="Kyrpides N."/>
            <person name="Mavromatis K."/>
            <person name="Ovchinnikova G."/>
            <person name="Munk A.C."/>
            <person name="Detter J.C."/>
            <person name="Han C."/>
            <person name="Tapia R."/>
            <person name="Land M."/>
            <person name="Hauser L."/>
            <person name="Markowitz V."/>
            <person name="Cheng J.-F."/>
            <person name="Hugenholtz P."/>
            <person name="Woyke T."/>
            <person name="Wu D."/>
            <person name="Tindall B."/>
            <person name="Pomrenke H.G."/>
            <person name="Brambilla E."/>
            <person name="Klenk H.-P."/>
            <person name="Eisen J.A."/>
        </authorList>
    </citation>
    <scope>NUCLEOTIDE SEQUENCE [LARGE SCALE GENOMIC DNA]</scope>
    <source>
        <strain evidence="3">DSM 17093 / CIP 108686 / LMG 22925 / RQ-24</strain>
    </source>
</reference>
<proteinExistence type="predicted"/>
<keyword evidence="3" id="KW-1185">Reference proteome</keyword>
<reference evidence="2 3" key="2">
    <citation type="journal article" date="2011" name="Stand. Genomic Sci.">
        <title>Complete genome sequence of Truepera radiovictrix type strain (RQ-24).</title>
        <authorList>
            <person name="Ivanova N."/>
            <person name="Rohde C."/>
            <person name="Munk C."/>
            <person name="Nolan M."/>
            <person name="Lucas S."/>
            <person name="Del Rio T.G."/>
            <person name="Tice H."/>
            <person name="Deshpande S."/>
            <person name="Cheng J.F."/>
            <person name="Tapia R."/>
            <person name="Han C."/>
            <person name="Goodwin L."/>
            <person name="Pitluck S."/>
            <person name="Liolios K."/>
            <person name="Mavromatis K."/>
            <person name="Mikhailova N."/>
            <person name="Pati A."/>
            <person name="Chen A."/>
            <person name="Palaniappan K."/>
            <person name="Land M."/>
            <person name="Hauser L."/>
            <person name="Chang Y.J."/>
            <person name="Jeffries C.D."/>
            <person name="Brambilla E."/>
            <person name="Rohde M."/>
            <person name="Goker M."/>
            <person name="Tindall B.J."/>
            <person name="Woyke T."/>
            <person name="Bristow J."/>
            <person name="Eisen J.A."/>
            <person name="Markowitz V."/>
            <person name="Hugenholtz P."/>
            <person name="Kyrpides N.C."/>
            <person name="Klenk H.P."/>
            <person name="Lapidus A."/>
        </authorList>
    </citation>
    <scope>NUCLEOTIDE SEQUENCE [LARGE SCALE GENOMIC DNA]</scope>
    <source>
        <strain evidence="3">DSM 17093 / CIP 108686 / LMG 22925 / RQ-24</strain>
    </source>
</reference>
<dbReference type="SUPFAM" id="SSF89392">
    <property type="entry name" value="Prokaryotic lipoproteins and lipoprotein localization factors"/>
    <property type="match status" value="1"/>
</dbReference>
<gene>
    <name evidence="2" type="ordered locus">Trad_1859</name>
</gene>